<dbReference type="InterPro" id="IPR014013">
    <property type="entry name" value="Helic_SF1/SF2_ATP-bd_DinG/Rad3"/>
</dbReference>
<keyword evidence="5 8" id="KW-0269">Exonuclease</keyword>
<evidence type="ECO:0000259" key="10">
    <source>
        <dbReference type="PROSITE" id="PS51192"/>
    </source>
</evidence>
<dbReference type="InterPro" id="IPR006555">
    <property type="entry name" value="ATP-dep_Helicase_C"/>
</dbReference>
<evidence type="ECO:0000256" key="9">
    <source>
        <dbReference type="RuleBase" id="RU364106"/>
    </source>
</evidence>
<reference evidence="12 13" key="1">
    <citation type="submission" date="2024-05" db="EMBL/GenBank/DDBJ databases">
        <authorList>
            <person name="Haq I."/>
            <person name="Ullah Z."/>
            <person name="Ahmad R."/>
            <person name="Li M."/>
            <person name="Tong Y."/>
        </authorList>
    </citation>
    <scope>NUCLEOTIDE SEQUENCE [LARGE SCALE GENOMIC DNA]</scope>
    <source>
        <strain evidence="12 13">16A2E</strain>
    </source>
</reference>
<dbReference type="Proteomes" id="UP001444625">
    <property type="component" value="Unassembled WGS sequence"/>
</dbReference>
<keyword evidence="6 8" id="KW-0067">ATP-binding</keyword>
<feature type="domain" description="Helicase ATP-binding" evidence="11">
    <location>
        <begin position="249"/>
        <end position="531"/>
    </location>
</feature>
<evidence type="ECO:0000313" key="12">
    <source>
        <dbReference type="EMBL" id="MEN2766200.1"/>
    </source>
</evidence>
<keyword evidence="3 8" id="KW-0547">Nucleotide-binding</keyword>
<dbReference type="SUPFAM" id="SSF53098">
    <property type="entry name" value="Ribonuclease H-like"/>
    <property type="match status" value="1"/>
</dbReference>
<dbReference type="InterPro" id="IPR012337">
    <property type="entry name" value="RNaseH-like_sf"/>
</dbReference>
<dbReference type="PANTHER" id="PTHR11472:SF34">
    <property type="entry name" value="REGULATOR OF TELOMERE ELONGATION HELICASE 1"/>
    <property type="match status" value="1"/>
</dbReference>
<gene>
    <name evidence="8 9 12" type="primary">dinG</name>
    <name evidence="12" type="ORF">ABC228_03295</name>
</gene>
<comment type="caution">
    <text evidence="12">The sequence shown here is derived from an EMBL/GenBank/DDBJ whole genome shotgun (WGS) entry which is preliminary data.</text>
</comment>
<dbReference type="HAMAP" id="MF_02206">
    <property type="entry name" value="DinG_exonucl"/>
    <property type="match status" value="1"/>
</dbReference>
<dbReference type="Pfam" id="PF00270">
    <property type="entry name" value="DEAD"/>
    <property type="match status" value="1"/>
</dbReference>
<evidence type="ECO:0000313" key="13">
    <source>
        <dbReference type="Proteomes" id="UP001444625"/>
    </source>
</evidence>
<evidence type="ECO:0000256" key="6">
    <source>
        <dbReference type="ARBA" id="ARBA00022840"/>
    </source>
</evidence>
<keyword evidence="13" id="KW-1185">Reference proteome</keyword>
<dbReference type="SUPFAM" id="SSF52540">
    <property type="entry name" value="P-loop containing nucleoside triphosphate hydrolases"/>
    <property type="match status" value="1"/>
</dbReference>
<dbReference type="NCBIfam" id="TIGR00573">
    <property type="entry name" value="dnaq"/>
    <property type="match status" value="1"/>
</dbReference>
<dbReference type="SMART" id="SM00479">
    <property type="entry name" value="EXOIII"/>
    <property type="match status" value="1"/>
</dbReference>
<keyword evidence="12" id="KW-0347">Helicase</keyword>
<comment type="catalytic activity">
    <reaction evidence="7">
        <text>ATP + H2O = ADP + phosphate + H(+)</text>
        <dbReference type="Rhea" id="RHEA:13065"/>
        <dbReference type="ChEBI" id="CHEBI:15377"/>
        <dbReference type="ChEBI" id="CHEBI:15378"/>
        <dbReference type="ChEBI" id="CHEBI:30616"/>
        <dbReference type="ChEBI" id="CHEBI:43474"/>
        <dbReference type="ChEBI" id="CHEBI:456216"/>
        <dbReference type="EC" id="5.6.2.3"/>
    </reaction>
</comment>
<comment type="function">
    <text evidence="8 9">3'-5' exonuclease.</text>
</comment>
<dbReference type="PROSITE" id="PS51192">
    <property type="entry name" value="HELICASE_ATP_BIND_1"/>
    <property type="match status" value="1"/>
</dbReference>
<dbReference type="SMART" id="SM00491">
    <property type="entry name" value="HELICc2"/>
    <property type="match status" value="1"/>
</dbReference>
<evidence type="ECO:0000256" key="7">
    <source>
        <dbReference type="ARBA" id="ARBA00048954"/>
    </source>
</evidence>
<dbReference type="GO" id="GO:0003678">
    <property type="term" value="F:DNA helicase activity"/>
    <property type="evidence" value="ECO:0007669"/>
    <property type="project" value="UniProtKB-EC"/>
</dbReference>
<evidence type="ECO:0000256" key="3">
    <source>
        <dbReference type="ARBA" id="ARBA00022741"/>
    </source>
</evidence>
<comment type="similarity">
    <text evidence="8 9">Belongs to the helicase family. DinG subfamily. Type 2 sub-subfamily.</text>
</comment>
<evidence type="ECO:0000259" key="11">
    <source>
        <dbReference type="PROSITE" id="PS51193"/>
    </source>
</evidence>
<dbReference type="PANTHER" id="PTHR11472">
    <property type="entry name" value="DNA REPAIR DEAD HELICASE RAD3/XP-D SUBFAMILY MEMBER"/>
    <property type="match status" value="1"/>
</dbReference>
<dbReference type="InterPro" id="IPR014001">
    <property type="entry name" value="Helicase_ATP-bd"/>
</dbReference>
<sequence>MDRYVVIDLETTGNSAANEDKIIEVGIVVIENDQITDEFSTMLHPNKSIPPFITKLTGITDKDVEHAPTFEDMADTIVELFENSYLIAHNVPFDLGFLNAELSAIGKKRLTNPVIDTVELTRILYPQAPGFKLGILAEYLTITHENPHRALSDAFVTAKLFIKLKEKLSSLPYETVLHLLKLEKMLKSDLYQLLTERKDALAFHVPTDEEHITFKGLAFRNNVLEKRKSVTLTSSFGEYLDSIYEKDGAMEHHMKRYEKREGQRIMSEETYDSFQSKKHALIEAETGTGKSLAYLLPSIYEAVKSEQRIIISTYTTQLQSQLLEEEIPLIRKLVSFPFKVALLKGKQHYISLEKFANEVNSDQQDNYDVALTKAMLLVWLLETETGDIDELHLPSHGQLFYKRISADTEGQADPASPWYKYSYYQKARRKAQQADIIITNHALLCTDMFNEYQFLPSYEKAIVDEAHHLEETASKHYGLKLDYVNMQQVLNQLGSFGEGKWIEKIIFDNPSVEDSISKERWNDLYALTKYELDDLFRTIFQYVIKQHGSQKVLSDVGRIQYRYETRKEQENNWLTIREMATRMIYYLRDLIHLLTMLGQELTDKEIKEDVHHKIEILQSFIDGLEQLFLLDNDATDVKWIEIEAYGAKNAVYLYSEPVNISSILAESFFDVKDSVILTSATLTMKNSFSFIQKRLGLRSERLSTKKIPSPFSYKDQVRVMIPDDFPEATYGKTDDFITATAEAILSLAEITNGRMLVLFTSYDMLRKTYYLLKEAIESENFVLIAQGISSGSRARLKKNFQTFDQSILLGTSSFWEGVDIPGDDLSCLMIVRLPFQPPNHPVYEAKSIEMKKNGENAFYELALPNAVIRFKQGFGRLIRSTNDRGIVFVCDARIIKSRYGNYFTESIPAVPIAYDSTANLMEKASDWF</sequence>
<dbReference type="Gene3D" id="3.40.50.300">
    <property type="entry name" value="P-loop containing nucleotide triphosphate hydrolases"/>
    <property type="match status" value="2"/>
</dbReference>
<dbReference type="InterPro" id="IPR006054">
    <property type="entry name" value="DnaQ"/>
</dbReference>
<dbReference type="PROSITE" id="PS51193">
    <property type="entry name" value="HELICASE_ATP_BIND_2"/>
    <property type="match status" value="1"/>
</dbReference>
<dbReference type="InterPro" id="IPR011545">
    <property type="entry name" value="DEAD/DEAH_box_helicase_dom"/>
</dbReference>
<dbReference type="InterPro" id="IPR027417">
    <property type="entry name" value="P-loop_NTPase"/>
</dbReference>
<dbReference type="InterPro" id="IPR006310">
    <property type="entry name" value="DinG"/>
</dbReference>
<proteinExistence type="inferred from homology"/>
<evidence type="ECO:0000256" key="5">
    <source>
        <dbReference type="ARBA" id="ARBA00022839"/>
    </source>
</evidence>
<dbReference type="EMBL" id="JBDIML010000001">
    <property type="protein sequence ID" value="MEN2766200.1"/>
    <property type="molecule type" value="Genomic_DNA"/>
</dbReference>
<organism evidence="12 13">
    <name type="scientific">Ornithinibacillus xuwenensis</name>
    <dbReference type="NCBI Taxonomy" id="3144668"/>
    <lineage>
        <taxon>Bacteria</taxon>
        <taxon>Bacillati</taxon>
        <taxon>Bacillota</taxon>
        <taxon>Bacilli</taxon>
        <taxon>Bacillales</taxon>
        <taxon>Bacillaceae</taxon>
        <taxon>Ornithinibacillus</taxon>
    </lineage>
</organism>
<dbReference type="RefSeq" id="WP_345823654.1">
    <property type="nucleotide sequence ID" value="NZ_JBDIML010000001.1"/>
</dbReference>
<accession>A0ABU9XD64</accession>
<feature type="domain" description="Helicase ATP-binding" evidence="10">
    <location>
        <begin position="271"/>
        <end position="490"/>
    </location>
</feature>
<dbReference type="InterPro" id="IPR045028">
    <property type="entry name" value="DinG/Rad3-like"/>
</dbReference>
<comment type="cofactor">
    <cofactor evidence="1">
        <name>[4Fe-4S] cluster</name>
        <dbReference type="ChEBI" id="CHEBI:49883"/>
    </cofactor>
</comment>
<name>A0ABU9XD64_9BACI</name>
<dbReference type="Pfam" id="PF13307">
    <property type="entry name" value="Helicase_C_2"/>
    <property type="match status" value="1"/>
</dbReference>
<dbReference type="InterPro" id="IPR013520">
    <property type="entry name" value="Ribonucl_H"/>
</dbReference>
<dbReference type="GO" id="GO:0016787">
    <property type="term" value="F:hydrolase activity"/>
    <property type="evidence" value="ECO:0007669"/>
    <property type="project" value="UniProtKB-KW"/>
</dbReference>
<dbReference type="NCBIfam" id="NF005981">
    <property type="entry name" value="PRK08074.1"/>
    <property type="match status" value="1"/>
</dbReference>
<evidence type="ECO:0000256" key="2">
    <source>
        <dbReference type="ARBA" id="ARBA00022722"/>
    </source>
</evidence>
<feature type="short sequence motif" description="DEAH box" evidence="8">
    <location>
        <begin position="464"/>
        <end position="467"/>
    </location>
</feature>
<protein>
    <recommendedName>
        <fullName evidence="8 9">3'-5' exonuclease DinG</fullName>
        <ecNumber evidence="8 9">3.1.-.-</ecNumber>
    </recommendedName>
</protein>
<dbReference type="CDD" id="cd06127">
    <property type="entry name" value="DEDDh"/>
    <property type="match status" value="1"/>
</dbReference>
<keyword evidence="4 8" id="KW-0378">Hydrolase</keyword>
<evidence type="ECO:0000256" key="4">
    <source>
        <dbReference type="ARBA" id="ARBA00022801"/>
    </source>
</evidence>
<dbReference type="NCBIfam" id="TIGR01407">
    <property type="entry name" value="dinG_rel"/>
    <property type="match status" value="1"/>
</dbReference>
<dbReference type="InterPro" id="IPR036397">
    <property type="entry name" value="RNaseH_sf"/>
</dbReference>
<evidence type="ECO:0000256" key="1">
    <source>
        <dbReference type="ARBA" id="ARBA00001966"/>
    </source>
</evidence>
<keyword evidence="2 8" id="KW-0540">Nuclease</keyword>
<evidence type="ECO:0000256" key="8">
    <source>
        <dbReference type="HAMAP-Rule" id="MF_02206"/>
    </source>
</evidence>
<feature type="binding site" evidence="8">
    <location>
        <begin position="284"/>
        <end position="291"/>
    </location>
    <ligand>
        <name>ATP</name>
        <dbReference type="ChEBI" id="CHEBI:30616"/>
    </ligand>
</feature>
<dbReference type="Pfam" id="PF00929">
    <property type="entry name" value="RNase_T"/>
    <property type="match status" value="1"/>
</dbReference>
<dbReference type="Gene3D" id="3.30.420.10">
    <property type="entry name" value="Ribonuclease H-like superfamily/Ribonuclease H"/>
    <property type="match status" value="1"/>
</dbReference>
<dbReference type="EC" id="3.1.-.-" evidence="8 9"/>